<proteinExistence type="predicted"/>
<organism evidence="2 3">
    <name type="scientific">Paraburkholderia terrae</name>
    <dbReference type="NCBI Taxonomy" id="311230"/>
    <lineage>
        <taxon>Bacteria</taxon>
        <taxon>Pseudomonadati</taxon>
        <taxon>Pseudomonadota</taxon>
        <taxon>Betaproteobacteria</taxon>
        <taxon>Burkholderiales</taxon>
        <taxon>Burkholderiaceae</taxon>
        <taxon>Paraburkholderia</taxon>
    </lineage>
</organism>
<evidence type="ECO:0000313" key="3">
    <source>
        <dbReference type="Proteomes" id="UP001319874"/>
    </source>
</evidence>
<gene>
    <name evidence="1" type="ORF">PTKU64_88750</name>
    <name evidence="2" type="ORF">PTKU64_89580</name>
</gene>
<reference evidence="2 3" key="1">
    <citation type="journal article" date="2022" name="Front. Microbiol.">
        <title>Identification and characterization of a novel class of self-sufficient cytochrome P450 hydroxylase involved in cyclohexanecarboxylate degradation in Paraburkholderia terrae strain KU-64.</title>
        <authorList>
            <person name="Yamamoto T."/>
            <person name="Hasegawa Y."/>
            <person name="Iwaki H."/>
        </authorList>
    </citation>
    <scope>NUCLEOTIDE SEQUENCE [LARGE SCALE GENOMIC DNA]</scope>
    <source>
        <strain evidence="2 3">KU-64</strain>
    </source>
</reference>
<evidence type="ECO:0000313" key="1">
    <source>
        <dbReference type="EMBL" id="BCZ85200.1"/>
    </source>
</evidence>
<sequence>MTRILKLQLTFNEIEYPASLAPLLELAPHYRSRFCKQILEMYFREVAGTGGIWPTPGGASRPVNVNANGTPASVSVPDQDAGDKIGSEMFADSFASYFK</sequence>
<evidence type="ECO:0000313" key="2">
    <source>
        <dbReference type="EMBL" id="BCZ85283.1"/>
    </source>
</evidence>
<dbReference type="RefSeq" id="WP_229517392.1">
    <property type="nucleotide sequence ID" value="NZ_AP024958.1"/>
</dbReference>
<protein>
    <submittedName>
        <fullName evidence="2">Uncharacterized protein</fullName>
    </submittedName>
</protein>
<dbReference type="EMBL" id="AP024958">
    <property type="protein sequence ID" value="BCZ85283.1"/>
    <property type="molecule type" value="Genomic_DNA"/>
</dbReference>
<dbReference type="EMBL" id="AP024958">
    <property type="protein sequence ID" value="BCZ85200.1"/>
    <property type="molecule type" value="Genomic_DNA"/>
</dbReference>
<accession>A0ABN6JWR6</accession>
<keyword evidence="3" id="KW-1185">Reference proteome</keyword>
<name>A0ABN6JWR6_9BURK</name>
<dbReference type="Proteomes" id="UP001319874">
    <property type="component" value="Chromosome 4"/>
</dbReference>